<dbReference type="AlphaFoldDB" id="A0A8G0ZT22"/>
<dbReference type="PROSITE" id="PS51257">
    <property type="entry name" value="PROKAR_LIPOPROTEIN"/>
    <property type="match status" value="1"/>
</dbReference>
<evidence type="ECO:0000256" key="1">
    <source>
        <dbReference type="SAM" id="SignalP"/>
    </source>
</evidence>
<gene>
    <name evidence="2" type="ORF">JO391_10260</name>
</gene>
<dbReference type="Proteomes" id="UP000826300">
    <property type="component" value="Chromosome"/>
</dbReference>
<feature type="chain" id="PRO_5034415905" evidence="1">
    <location>
        <begin position="24"/>
        <end position="104"/>
    </location>
</feature>
<dbReference type="KEGG" id="nsm:JO391_10260"/>
<keyword evidence="3" id="KW-1185">Reference proteome</keyword>
<evidence type="ECO:0000313" key="3">
    <source>
        <dbReference type="Proteomes" id="UP000826300"/>
    </source>
</evidence>
<reference evidence="2" key="1">
    <citation type="submission" date="2021-02" db="EMBL/GenBank/DDBJ databases">
        <title>Rhodobacter shimadae sp. nov., an aerobic anoxygenic phototrophic bacterium isolated from a hot spring.</title>
        <authorList>
            <person name="Muramatsu S."/>
            <person name="Haruta S."/>
            <person name="Hirose S."/>
            <person name="Hanada S."/>
        </authorList>
    </citation>
    <scope>NUCLEOTIDE SEQUENCE</scope>
    <source>
        <strain evidence="2">N10</strain>
    </source>
</reference>
<keyword evidence="1" id="KW-0732">Signal</keyword>
<name>A0A8G0ZT22_9RHOB</name>
<evidence type="ECO:0000313" key="2">
    <source>
        <dbReference type="EMBL" id="QYZ68183.1"/>
    </source>
</evidence>
<sequence>MRSWIWTMAGAAALGGCVPAATADQAGPGQGQPPVTSFAGAGQAEGEAACKAAVAQATGSAEVMVLSSQLTHVGRQVTLSAGGERWSCVAGADGSVFDVIKVGG</sequence>
<dbReference type="EMBL" id="CP069370">
    <property type="protein sequence ID" value="QYZ68183.1"/>
    <property type="molecule type" value="Genomic_DNA"/>
</dbReference>
<proteinExistence type="predicted"/>
<feature type="signal peptide" evidence="1">
    <location>
        <begin position="1"/>
        <end position="23"/>
    </location>
</feature>
<dbReference type="RefSeq" id="WP_220660406.1">
    <property type="nucleotide sequence ID" value="NZ_CP069370.1"/>
</dbReference>
<organism evidence="2 3">
    <name type="scientific">Neotabrizicola shimadae</name>
    <dbReference type="NCBI Taxonomy" id="2807096"/>
    <lineage>
        <taxon>Bacteria</taxon>
        <taxon>Pseudomonadati</taxon>
        <taxon>Pseudomonadota</taxon>
        <taxon>Alphaproteobacteria</taxon>
        <taxon>Rhodobacterales</taxon>
        <taxon>Paracoccaceae</taxon>
        <taxon>Neotabrizicola</taxon>
    </lineage>
</organism>
<protein>
    <submittedName>
        <fullName evidence="2">Uncharacterized protein</fullName>
    </submittedName>
</protein>
<accession>A0A8G0ZT22</accession>